<dbReference type="Proteomes" id="UP000315949">
    <property type="component" value="Unassembled WGS sequence"/>
</dbReference>
<sequence>MKTRPIRTTLLAVAMVGTVPGTAHAVRIDYTIEAGVERDDNVTLAAQDQVEETIARAGFGFALEEETSVLHASVVGRADHRRYGDAYGSMTDRMLEGRLAWHAVPERLTLVAEDSYGVETIDRTAPGSPDNRQQVNVFAIGPDLHFGLGPAQRGIAEFRYINSNAEVTDQFNSDRLLASVAMVRALDPTRELSWNVRAQEVDFDDDFVARDHRRYEAFVGYAHRLRRFDMQVDAGWAHLDYDDGQTRSEPLLRAEFGWAGSERSRVSLALANQFSDAAAAALDRIGEGGGIPGSVGTGTSTINPYAYRERSAALRYEFTGVRLSASLGGFVQRLDYVDQAGANEEGRGIAAGLRYRLRPDLVFSTAASVSRIEFGAPEIRTETDRLYTIGLDKAWNRHWHSSLTVSHYQRDSSLAGVDEFDQNVVYLNLSYRNR</sequence>
<dbReference type="RefSeq" id="WP_146310059.1">
    <property type="nucleotide sequence ID" value="NZ_VOHE01000001.1"/>
</dbReference>
<dbReference type="SUPFAM" id="SSF56935">
    <property type="entry name" value="Porins"/>
    <property type="match status" value="1"/>
</dbReference>
<dbReference type="AlphaFoldDB" id="A0A5C5U8H0"/>
<name>A0A5C5U8H0_9GAMM</name>
<gene>
    <name evidence="2" type="ORF">FQY79_01405</name>
</gene>
<evidence type="ECO:0008006" key="4">
    <source>
        <dbReference type="Google" id="ProtNLM"/>
    </source>
</evidence>
<evidence type="ECO:0000313" key="3">
    <source>
        <dbReference type="Proteomes" id="UP000315949"/>
    </source>
</evidence>
<protein>
    <recommendedName>
        <fullName evidence="4">TIGR03016 family PEP-CTERM system-associated outer membrane protein</fullName>
    </recommendedName>
</protein>
<accession>A0A5C5U8H0</accession>
<keyword evidence="1" id="KW-0732">Signal</keyword>
<evidence type="ECO:0000256" key="1">
    <source>
        <dbReference type="SAM" id="SignalP"/>
    </source>
</evidence>
<comment type="caution">
    <text evidence="2">The sequence shown here is derived from an EMBL/GenBank/DDBJ whole genome shotgun (WGS) entry which is preliminary data.</text>
</comment>
<reference evidence="2 3" key="1">
    <citation type="submission" date="2019-07" db="EMBL/GenBank/DDBJ databases">
        <title>Luteimonas sp. YD-1 nov., isolated from acidic soil.</title>
        <authorList>
            <person name="Zhou J."/>
        </authorList>
    </citation>
    <scope>NUCLEOTIDE SEQUENCE [LARGE SCALE GENOMIC DNA]</scope>
    <source>
        <strain evidence="2 3">YD-1</strain>
    </source>
</reference>
<proteinExistence type="predicted"/>
<keyword evidence="3" id="KW-1185">Reference proteome</keyword>
<feature type="signal peptide" evidence="1">
    <location>
        <begin position="1"/>
        <end position="25"/>
    </location>
</feature>
<dbReference type="EMBL" id="VOHE01000001">
    <property type="protein sequence ID" value="TWT21815.1"/>
    <property type="molecule type" value="Genomic_DNA"/>
</dbReference>
<dbReference type="OrthoDB" id="5979319at2"/>
<feature type="chain" id="PRO_5022798259" description="TIGR03016 family PEP-CTERM system-associated outer membrane protein" evidence="1">
    <location>
        <begin position="26"/>
        <end position="434"/>
    </location>
</feature>
<evidence type="ECO:0000313" key="2">
    <source>
        <dbReference type="EMBL" id="TWT21815.1"/>
    </source>
</evidence>
<organism evidence="2 3">
    <name type="scientific">Luteimonas wenzhouensis</name>
    <dbReference type="NCBI Taxonomy" id="2599615"/>
    <lineage>
        <taxon>Bacteria</taxon>
        <taxon>Pseudomonadati</taxon>
        <taxon>Pseudomonadota</taxon>
        <taxon>Gammaproteobacteria</taxon>
        <taxon>Lysobacterales</taxon>
        <taxon>Lysobacteraceae</taxon>
        <taxon>Luteimonas</taxon>
    </lineage>
</organism>